<protein>
    <submittedName>
        <fullName evidence="1">Uncharacterized protein</fullName>
    </submittedName>
</protein>
<organism evidence="1 2">
    <name type="scientific">Smallanthus sonchifolius</name>
    <dbReference type="NCBI Taxonomy" id="185202"/>
    <lineage>
        <taxon>Eukaryota</taxon>
        <taxon>Viridiplantae</taxon>
        <taxon>Streptophyta</taxon>
        <taxon>Embryophyta</taxon>
        <taxon>Tracheophyta</taxon>
        <taxon>Spermatophyta</taxon>
        <taxon>Magnoliopsida</taxon>
        <taxon>eudicotyledons</taxon>
        <taxon>Gunneridae</taxon>
        <taxon>Pentapetalae</taxon>
        <taxon>asterids</taxon>
        <taxon>campanulids</taxon>
        <taxon>Asterales</taxon>
        <taxon>Asteraceae</taxon>
        <taxon>Asteroideae</taxon>
        <taxon>Heliantheae alliance</taxon>
        <taxon>Millerieae</taxon>
        <taxon>Smallanthus</taxon>
    </lineage>
</organism>
<sequence length="116" mass="12967">MTPLQSIHHSVSDTQKPEYYQHWCVVPHNSQEEVCALTFKLSEIQLAAFILLCAGCTRAQLNPSLCISQATLALFAARKSTGILVNVGFNQNLLYQENDEDCDDLLKARVISEIRS</sequence>
<reference evidence="1 2" key="2">
    <citation type="journal article" date="2022" name="Mol. Ecol. Resour.">
        <title>The genomes of chicory, endive, great burdock and yacon provide insights into Asteraceae paleo-polyploidization history and plant inulin production.</title>
        <authorList>
            <person name="Fan W."/>
            <person name="Wang S."/>
            <person name="Wang H."/>
            <person name="Wang A."/>
            <person name="Jiang F."/>
            <person name="Liu H."/>
            <person name="Zhao H."/>
            <person name="Xu D."/>
            <person name="Zhang Y."/>
        </authorList>
    </citation>
    <scope>NUCLEOTIDE SEQUENCE [LARGE SCALE GENOMIC DNA]</scope>
    <source>
        <strain evidence="2">cv. Yunnan</strain>
        <tissue evidence="1">Leaves</tissue>
    </source>
</reference>
<evidence type="ECO:0000313" key="2">
    <source>
        <dbReference type="Proteomes" id="UP001056120"/>
    </source>
</evidence>
<dbReference type="Proteomes" id="UP001056120">
    <property type="component" value="Linkage Group LG05"/>
</dbReference>
<dbReference type="EMBL" id="CM042022">
    <property type="protein sequence ID" value="KAI3815645.1"/>
    <property type="molecule type" value="Genomic_DNA"/>
</dbReference>
<comment type="caution">
    <text evidence="1">The sequence shown here is derived from an EMBL/GenBank/DDBJ whole genome shotgun (WGS) entry which is preliminary data.</text>
</comment>
<accession>A0ACB9J7U1</accession>
<name>A0ACB9J7U1_9ASTR</name>
<evidence type="ECO:0000313" key="1">
    <source>
        <dbReference type="EMBL" id="KAI3815645.1"/>
    </source>
</evidence>
<reference evidence="2" key="1">
    <citation type="journal article" date="2022" name="Mol. Ecol. Resour.">
        <title>The genomes of chicory, endive, great burdock and yacon provide insights into Asteraceae palaeo-polyploidization history and plant inulin production.</title>
        <authorList>
            <person name="Fan W."/>
            <person name="Wang S."/>
            <person name="Wang H."/>
            <person name="Wang A."/>
            <person name="Jiang F."/>
            <person name="Liu H."/>
            <person name="Zhao H."/>
            <person name="Xu D."/>
            <person name="Zhang Y."/>
        </authorList>
    </citation>
    <scope>NUCLEOTIDE SEQUENCE [LARGE SCALE GENOMIC DNA]</scope>
    <source>
        <strain evidence="2">cv. Yunnan</strain>
    </source>
</reference>
<keyword evidence="2" id="KW-1185">Reference proteome</keyword>
<proteinExistence type="predicted"/>
<gene>
    <name evidence="1" type="ORF">L1987_15322</name>
</gene>